<dbReference type="InterPro" id="IPR001611">
    <property type="entry name" value="Leu-rich_rpt"/>
</dbReference>
<accession>A0A6P8H3M0</accession>
<evidence type="ECO:0000313" key="3">
    <source>
        <dbReference type="RefSeq" id="XP_031550056.1"/>
    </source>
</evidence>
<dbReference type="InParanoid" id="A0A6P8H3M0"/>
<dbReference type="Proteomes" id="UP000515163">
    <property type="component" value="Unplaced"/>
</dbReference>
<feature type="region of interest" description="Disordered" evidence="1">
    <location>
        <begin position="1"/>
        <end position="47"/>
    </location>
</feature>
<dbReference type="PANTHER" id="PTHR46984:SF1">
    <property type="entry name" value="LEUCINE-RICH REPEAT-CONTAINING PROTEIN 71"/>
    <property type="match status" value="1"/>
</dbReference>
<dbReference type="SUPFAM" id="SSF52047">
    <property type="entry name" value="RNI-like"/>
    <property type="match status" value="1"/>
</dbReference>
<name>A0A6P8H3M0_ACTTE</name>
<sequence length="304" mass="33700">MAKKTVADKSDKGSASADKHAGDKTPVEPVKNAQEPEDLEPYTPTGNFEADFCELAIRAGFPTMQVVPRPHRPPTPTPTPPEPAPVTGKGDKDKSGVKEELVKQEEGTSTGEPEEPPPATYTVKDKYTYFKPRVEVELEEEGNKSHVKEIYMRGWKIDDRILEILTVTLPPLEKLTKLDMWNNCLTDSSLNILANAVQNLPNLRTLCLDNNPLTLQRYGVLLGEESKIQHLSLRNCYINNMGAKMIGNALTTNKSLVTLNLCFNKITCEGAEKLVKVGNIWFEIWIIHFFMFLSSSIGDGGSSA</sequence>
<feature type="compositionally biased region" description="Pro residues" evidence="1">
    <location>
        <begin position="73"/>
        <end position="84"/>
    </location>
</feature>
<feature type="compositionally biased region" description="Basic and acidic residues" evidence="1">
    <location>
        <begin position="89"/>
        <end position="106"/>
    </location>
</feature>
<dbReference type="Pfam" id="PF00560">
    <property type="entry name" value="LRR_1"/>
    <property type="match status" value="1"/>
</dbReference>
<dbReference type="InterPro" id="IPR032675">
    <property type="entry name" value="LRR_dom_sf"/>
</dbReference>
<feature type="compositionally biased region" description="Basic and acidic residues" evidence="1">
    <location>
        <begin position="1"/>
        <end position="26"/>
    </location>
</feature>
<evidence type="ECO:0000313" key="2">
    <source>
        <dbReference type="Proteomes" id="UP000515163"/>
    </source>
</evidence>
<dbReference type="Gene3D" id="3.80.10.10">
    <property type="entry name" value="Ribonuclease Inhibitor"/>
    <property type="match status" value="2"/>
</dbReference>
<dbReference type="InterPro" id="IPR053040">
    <property type="entry name" value="LRR-containing_protein_71"/>
</dbReference>
<dbReference type="GeneID" id="116287516"/>
<dbReference type="OrthoDB" id="120976at2759"/>
<dbReference type="KEGG" id="aten:116287516"/>
<evidence type="ECO:0000256" key="1">
    <source>
        <dbReference type="SAM" id="MobiDB-lite"/>
    </source>
</evidence>
<organism evidence="2 3">
    <name type="scientific">Actinia tenebrosa</name>
    <name type="common">Australian red waratah sea anemone</name>
    <dbReference type="NCBI Taxonomy" id="6105"/>
    <lineage>
        <taxon>Eukaryota</taxon>
        <taxon>Metazoa</taxon>
        <taxon>Cnidaria</taxon>
        <taxon>Anthozoa</taxon>
        <taxon>Hexacorallia</taxon>
        <taxon>Actiniaria</taxon>
        <taxon>Actiniidae</taxon>
        <taxon>Actinia</taxon>
    </lineage>
</organism>
<dbReference type="PANTHER" id="PTHR46984">
    <property type="entry name" value="LEUCINE-RICH REPEAT-CONTAINING PROTEIN 71"/>
    <property type="match status" value="1"/>
</dbReference>
<dbReference type="RefSeq" id="XP_031550056.1">
    <property type="nucleotide sequence ID" value="XM_031694196.1"/>
</dbReference>
<reference evidence="3" key="1">
    <citation type="submission" date="2025-08" db="UniProtKB">
        <authorList>
            <consortium name="RefSeq"/>
        </authorList>
    </citation>
    <scope>IDENTIFICATION</scope>
    <source>
        <tissue evidence="3">Tentacle</tissue>
    </source>
</reference>
<feature type="non-terminal residue" evidence="3">
    <location>
        <position position="304"/>
    </location>
</feature>
<keyword evidence="2" id="KW-1185">Reference proteome</keyword>
<feature type="region of interest" description="Disordered" evidence="1">
    <location>
        <begin position="65"/>
        <end position="122"/>
    </location>
</feature>
<gene>
    <name evidence="3" type="primary">LOC116287516</name>
</gene>
<proteinExistence type="predicted"/>
<dbReference type="AlphaFoldDB" id="A0A6P8H3M0"/>
<protein>
    <submittedName>
        <fullName evidence="3">Leucine-rich repeat-containing protein 71-like</fullName>
    </submittedName>
</protein>
<dbReference type="SMART" id="SM00368">
    <property type="entry name" value="LRR_RI"/>
    <property type="match status" value="3"/>
</dbReference>